<sequence length="166" mass="18850">MSRLYTYHAAVDDKEFEFPVEIEDDSEASVRNKIDFILQEAGPTMLQQFPGAKCCICEKRVATRLVHHPMVFDNVVPPRIEDIPQLVCSQADCFIASNKDVKEAMKQIYPNVEQQQICNHCRTRGGADGSSKKLLQCSRCKEAKYCNAVCQKADWPTHKQVCRAPQ</sequence>
<organism evidence="6 7">
    <name type="scientific">Bodo saltans</name>
    <name type="common">Flagellated protozoan</name>
    <dbReference type="NCBI Taxonomy" id="75058"/>
    <lineage>
        <taxon>Eukaryota</taxon>
        <taxon>Discoba</taxon>
        <taxon>Euglenozoa</taxon>
        <taxon>Kinetoplastea</taxon>
        <taxon>Metakinetoplastina</taxon>
        <taxon>Eubodonida</taxon>
        <taxon>Bodonidae</taxon>
        <taxon>Bodo</taxon>
    </lineage>
</organism>
<dbReference type="AlphaFoldDB" id="A0A0S4JPC0"/>
<evidence type="ECO:0000256" key="3">
    <source>
        <dbReference type="ARBA" id="ARBA00022833"/>
    </source>
</evidence>
<keyword evidence="2 4" id="KW-0863">Zinc-finger</keyword>
<dbReference type="VEuPathDB" id="TriTrypDB:BSAL_37890"/>
<evidence type="ECO:0000313" key="7">
    <source>
        <dbReference type="Proteomes" id="UP000051952"/>
    </source>
</evidence>
<dbReference type="OMA" id="CTCKTAP"/>
<accession>A0A0S4JPC0</accession>
<name>A0A0S4JPC0_BODSA</name>
<proteinExistence type="predicted"/>
<dbReference type="Gene3D" id="6.10.140.2220">
    <property type="match status" value="1"/>
</dbReference>
<dbReference type="PROSITE" id="PS50865">
    <property type="entry name" value="ZF_MYND_2"/>
    <property type="match status" value="1"/>
</dbReference>
<dbReference type="GO" id="GO:0008270">
    <property type="term" value="F:zinc ion binding"/>
    <property type="evidence" value="ECO:0007669"/>
    <property type="project" value="UniProtKB-KW"/>
</dbReference>
<dbReference type="Proteomes" id="UP000051952">
    <property type="component" value="Unassembled WGS sequence"/>
</dbReference>
<dbReference type="InterPro" id="IPR002893">
    <property type="entry name" value="Znf_MYND"/>
</dbReference>
<dbReference type="OrthoDB" id="5855668at2759"/>
<evidence type="ECO:0000256" key="4">
    <source>
        <dbReference type="PROSITE-ProRule" id="PRU00134"/>
    </source>
</evidence>
<protein>
    <submittedName>
        <fullName evidence="6">MYND finger domain-like protein, putative</fullName>
    </submittedName>
</protein>
<evidence type="ECO:0000256" key="2">
    <source>
        <dbReference type="ARBA" id="ARBA00022771"/>
    </source>
</evidence>
<keyword evidence="7" id="KW-1185">Reference proteome</keyword>
<dbReference type="PROSITE" id="PS01360">
    <property type="entry name" value="ZF_MYND_1"/>
    <property type="match status" value="1"/>
</dbReference>
<evidence type="ECO:0000313" key="6">
    <source>
        <dbReference type="EMBL" id="CUG92532.1"/>
    </source>
</evidence>
<dbReference type="Pfam" id="PF01753">
    <property type="entry name" value="zf-MYND"/>
    <property type="match status" value="1"/>
</dbReference>
<evidence type="ECO:0000256" key="1">
    <source>
        <dbReference type="ARBA" id="ARBA00022723"/>
    </source>
</evidence>
<dbReference type="SUPFAM" id="SSF144232">
    <property type="entry name" value="HIT/MYND zinc finger-like"/>
    <property type="match status" value="1"/>
</dbReference>
<keyword evidence="3" id="KW-0862">Zinc</keyword>
<feature type="domain" description="MYND-type" evidence="5">
    <location>
        <begin position="118"/>
        <end position="162"/>
    </location>
</feature>
<dbReference type="EMBL" id="CYKH01002052">
    <property type="protein sequence ID" value="CUG92532.1"/>
    <property type="molecule type" value="Genomic_DNA"/>
</dbReference>
<keyword evidence="1" id="KW-0479">Metal-binding</keyword>
<reference evidence="7" key="1">
    <citation type="submission" date="2015-09" db="EMBL/GenBank/DDBJ databases">
        <authorList>
            <consortium name="Pathogen Informatics"/>
        </authorList>
    </citation>
    <scope>NUCLEOTIDE SEQUENCE [LARGE SCALE GENOMIC DNA]</scope>
    <source>
        <strain evidence="7">Lake Konstanz</strain>
    </source>
</reference>
<evidence type="ECO:0000259" key="5">
    <source>
        <dbReference type="PROSITE" id="PS50865"/>
    </source>
</evidence>
<gene>
    <name evidence="6" type="ORF">BSAL_37890</name>
</gene>